<feature type="compositionally biased region" description="Low complexity" evidence="1">
    <location>
        <begin position="770"/>
        <end position="779"/>
    </location>
</feature>
<evidence type="ECO:0000313" key="3">
    <source>
        <dbReference type="EMBL" id="MDG3005745.1"/>
    </source>
</evidence>
<name>A0ABT6FDV6_9BACT</name>
<organism evidence="3 4">
    <name type="scientific">Paludisphaera mucosa</name>
    <dbReference type="NCBI Taxonomy" id="3030827"/>
    <lineage>
        <taxon>Bacteria</taxon>
        <taxon>Pseudomonadati</taxon>
        <taxon>Planctomycetota</taxon>
        <taxon>Planctomycetia</taxon>
        <taxon>Isosphaerales</taxon>
        <taxon>Isosphaeraceae</taxon>
        <taxon>Paludisphaera</taxon>
    </lineage>
</organism>
<keyword evidence="4" id="KW-1185">Reference proteome</keyword>
<reference evidence="3 4" key="1">
    <citation type="submission" date="2023-03" db="EMBL/GenBank/DDBJ databases">
        <title>Paludisphaera mucosa sp. nov. a novel planctomycete from northern fen.</title>
        <authorList>
            <person name="Ivanova A."/>
        </authorList>
    </citation>
    <scope>NUCLEOTIDE SEQUENCE [LARGE SCALE GENOMIC DNA]</scope>
    <source>
        <strain evidence="3 4">Pla2</strain>
    </source>
</reference>
<feature type="region of interest" description="Disordered" evidence="1">
    <location>
        <begin position="195"/>
        <end position="225"/>
    </location>
</feature>
<dbReference type="Proteomes" id="UP001216907">
    <property type="component" value="Unassembled WGS sequence"/>
</dbReference>
<dbReference type="RefSeq" id="WP_277862075.1">
    <property type="nucleotide sequence ID" value="NZ_JARRAG010000002.1"/>
</dbReference>
<feature type="region of interest" description="Disordered" evidence="1">
    <location>
        <begin position="764"/>
        <end position="789"/>
    </location>
</feature>
<dbReference type="EMBL" id="JARRAG010000002">
    <property type="protein sequence ID" value="MDG3005745.1"/>
    <property type="molecule type" value="Genomic_DNA"/>
</dbReference>
<feature type="transmembrane region" description="Helical" evidence="2">
    <location>
        <begin position="2339"/>
        <end position="2368"/>
    </location>
</feature>
<evidence type="ECO:0000256" key="1">
    <source>
        <dbReference type="SAM" id="MobiDB-lite"/>
    </source>
</evidence>
<evidence type="ECO:0000313" key="4">
    <source>
        <dbReference type="Proteomes" id="UP001216907"/>
    </source>
</evidence>
<accession>A0ABT6FDV6</accession>
<keyword evidence="2" id="KW-1133">Transmembrane helix</keyword>
<sequence length="2382" mass="252060">MTPREPTTGRSPLAALLGFLAILGAAVSAARGAGDDGSNGVVRVRIPSKQVAAQFPPDTPLRVLTPSAFDALLEAVDARDRERARGGPRLVRARHSARFNAGLLVGRSELVVAAPPGPSSVSIEPWTPAILKGPETGATVAASASGKAFVRLEPKAEATPAGETTLVLEWELRARPDSRGRLFALSLPGDETTSLTLDVPKGWEPSGAAGRRDGPASGDEPDRETWRFAGRVDGRDLRMTNLAEARDSGNPARIWVGGATRIDLNAVSKLGARPANWTMDWSLQADEPWAGTFAVELDPGLELLAVEGPSVREFHLQEGAPARVVVSLAAAGPAPTPVRFQAHARVPAEGAWDVPAIRPTSPLTWTGGTTTIVLDDRHVVRDCRERDGRRVPPPQGDPAGSAPILVFEAAAPGSAAQLTFRPVGVEPISTVRGRLILRESSARMECEVAGLGVVGSVAEYELELPRGWSVDRVQIAGAADGATPWNQSTRGDGASALQVLVPPSDAAPEGRTLLVGAAATGPSDFPRRLALPRLRPTRGRVADEAWVATAVGRIQLAPAATRGLAWIDPAQAPGLLPAGAPATDLRPILAWRWTAADAEAPVDLRLAEPSPGGWVHVKARLEDRGRRLAVAGWATVAAPEGGASAARVWLDVKAGDLAAWSFTDAATGKKVAPTILAEPERRRLGFPDAGVALELAAEPTAAGRATVDFRASFPWEGRGRVPLPGLPASHAPRGVVVLETPEAVRSRIEGEGLSRIEASMADRLAPGAESSTTRAAAPSAPSPGPGWTSQALTYSAAGARLELTTEGLDPATLPGLIRDARLTTQAFADGRSLNRLRLLVAADQTEALTFRQPAGCLLAAARVDGRAATPTLGAGVTSIPLPRGLGERTTAVELDYRVEPSGPVDSRRIRPALPDFGLPCLSFGWELALPSGVVIDDAGPGFVVDSAEPRPTWPFGALGVARWRWPGERSAVRTPREDALRRLDDLLGDAPGDDLTLAEVFTRWDSGAAPVVIDRSALAAEGVGPRTRCVSTPRDPATAQRPIQALQRHELTLALVDEVLVITSRRAAGSTSGPSAWRSAIAETLLWGSDATDRFQSAARWRGEPTAGDTAPSGQAARRSRAPGWSAWRLSSPSWPRADAAVATADGTSRAVMGWAAVLVVAGVGLRRAVSPRRGLIAPLLIMIVAVVVHDWSTALPSALTAGAFVGAFFTLLVRLGRLLRETLGVRTPRPPGRPRPTALMRRGVRVAAWALAAIGLSRASGSQAPGPDAPIIALSPYDGEFDPATAPSRVILRQADYERLRERARPAAPADEAGASIVAAEHKVTRSAEQELQVESDYSIRADGGPPARFEFPVGDAHDIVATLDDARAAVIVEPGGVTAVVMVPGGRTSRLRIRRAVPTTRDGSLETLDLKVDRAPFARLTLEQPPGGRPVQQLVARGRVVAKGDQTIEAVLGPVDRIGICWTSPDPAVEQPTATVESLVLWDLDPAGERIRARLTYRPRRRMSTIRIALEPGLVPRSVQIPGLVDASWGGTPQNPEWIARVDPPLPDRTTIFLDFWRPLRGEGGADVAGPLVRRFPRVEPLGVDREAGLLAVRRPGHWTGRLEPAKDADPLGDETFVRAWGALPDDALTFAGTVRHNAQDAVEFRTGPAPTRWRRRPAIRLQVEAGRVDCRYEVELSEITGLLDRVETALPDELVVLDVESAGMTDWSRTPGGPLRVRFDRIDLKSRRTIVVRGWIPVSQLAPGPGPRQHRLRLPWIDAAEGRGAAGTLEVLSRGAVELATAPGGATFVGSDATGDPAAPGGPWTRQTYRIDDPTQVGELRWSPQPPRMNVMVGSQLTIHPDSAEWVAVLRYEVAGGPLDAIHLKVPSAWAGLARLQLAGQDHQLTTESRDQSTFWTITPERPIWGSQRLVLRSRTPIASGQEVLFPEVVPLGRGVVDTSLALVFATAAVPATSGSAGLRQISYAGRFLDEEFGAATELAARAYHVERDGWTLAIQAPPRDDAGPGAQDSAARVRSADVAYVLAADGSGLGTASYRTEPRTGRFLTVAPPDGGRLIRAAVDGAAVAPLLDADARWTIPLGEQTARLVSLTWTSARPDVSKAASARAIDLPRAGDGRTSALVSVYVPTDMAVKPSIGGLEAVGAERIQLDRADRVAQRVFDLIAEMDRGSGRDRARLVALLIDHESALREAEHALLAASRSADRARRDRAARDLEVVKASRLQMVEALRSTGLEEPIAAARDYLGLERPTGVEAGAAVPQQTDRERVRRLGRPAFFAGTSPGLADAPARLAVEADRAAEYVGVSESRARSLLLLALLVGLGLAGLTSARQAGAQSLIAAASLSLAAVAGGPLALIACSLAVLGGWLTRAPAPREGASASW</sequence>
<evidence type="ECO:0000256" key="2">
    <source>
        <dbReference type="SAM" id="Phobius"/>
    </source>
</evidence>
<proteinExistence type="predicted"/>
<feature type="transmembrane region" description="Helical" evidence="2">
    <location>
        <begin position="2313"/>
        <end position="2333"/>
    </location>
</feature>
<feature type="region of interest" description="Disordered" evidence="1">
    <location>
        <begin position="1102"/>
        <end position="1126"/>
    </location>
</feature>
<comment type="caution">
    <text evidence="3">The sequence shown here is derived from an EMBL/GenBank/DDBJ whole genome shotgun (WGS) entry which is preliminary data.</text>
</comment>
<gene>
    <name evidence="3" type="ORF">PZE19_18310</name>
</gene>
<keyword evidence="2" id="KW-0472">Membrane</keyword>
<keyword evidence="2" id="KW-0812">Transmembrane</keyword>
<protein>
    <submittedName>
        <fullName evidence="3">Uncharacterized protein</fullName>
    </submittedName>
</protein>